<dbReference type="Proteomes" id="UP000027238">
    <property type="component" value="Unassembled WGS sequence"/>
</dbReference>
<keyword evidence="3" id="KW-1185">Reference proteome</keyword>
<comment type="caution">
    <text evidence="2">The sequence shown here is derived from an EMBL/GenBank/DDBJ whole genome shotgun (WGS) entry which is preliminary data.</text>
</comment>
<evidence type="ECO:0008006" key="4">
    <source>
        <dbReference type="Google" id="ProtNLM"/>
    </source>
</evidence>
<accession>A0A066X4H4</accession>
<name>A0A066X4H4_COLSU</name>
<feature type="compositionally biased region" description="Polar residues" evidence="1">
    <location>
        <begin position="451"/>
        <end position="469"/>
    </location>
</feature>
<feature type="region of interest" description="Disordered" evidence="1">
    <location>
        <begin position="60"/>
        <end position="81"/>
    </location>
</feature>
<dbReference type="PANTHER" id="PTHR34587:SF2">
    <property type="entry name" value="G-PROTEIN COUPLED RECEPTORS FAMILY 1 PROFILE DOMAIN-CONTAINING PROTEIN"/>
    <property type="match status" value="1"/>
</dbReference>
<feature type="region of interest" description="Disordered" evidence="1">
    <location>
        <begin position="350"/>
        <end position="469"/>
    </location>
</feature>
<sequence>MHSDSLPPGSSSKAGPLLYTTYCLLLSALVSPPLPSPSMSPAPRFGLVETTNPLAMFNAKTNTPGGTATRPDPFARSPSKKDKMQIQKFIAALAGMAVVAEASVTFLDSPLSAALAKRQNRGGNNGQGNKGGNNNNNNNNGGGNNNALCLDANLVQKGSQQAGTPAAGQAQSATDQANFINFCKDEANALTNGEQKTGGSCNSIPMGKIPSINNMVSTIIKNPPPNGNIQANQQFDVQLKVNGLQAGSFTDAQSTYYSAPQNLNQQGQIIGHVHVTIQDMGNSMTPQDALDPKQFVFFKGIDDAGDGKGNLKATVTGGLPAGIYRVCSMSSSSNHQPVLMPVAQRGGQDDCNKFTVGGGGGGGGNNNNGNNNNGNNNGGGNNNGNNGQKQGQGGQGGGRGGGTGSGGQTGNADTSGQAGGAASNSGANNGNSGSGKGGATSNAIGGVQAPAVTNSGDSSRPFSVNGNNFESKTSAAQRACDIQRNNCQDAINRGRVTGSSISDCVTQEQTCIQELS</sequence>
<evidence type="ECO:0000313" key="2">
    <source>
        <dbReference type="EMBL" id="KDN60631.1"/>
    </source>
</evidence>
<proteinExistence type="predicted"/>
<dbReference type="STRING" id="1173701.A0A066X4H4"/>
<dbReference type="OMA" id="PDNTYYA"/>
<feature type="compositionally biased region" description="Gly residues" evidence="1">
    <location>
        <begin position="390"/>
        <end position="409"/>
    </location>
</feature>
<feature type="region of interest" description="Disordered" evidence="1">
    <location>
        <begin position="117"/>
        <end position="145"/>
    </location>
</feature>
<evidence type="ECO:0000256" key="1">
    <source>
        <dbReference type="SAM" id="MobiDB-lite"/>
    </source>
</evidence>
<dbReference type="InterPro" id="IPR053216">
    <property type="entry name" value="Appressorial_penetr-assoc"/>
</dbReference>
<dbReference type="AlphaFoldDB" id="A0A066X4H4"/>
<organism evidence="2 3">
    <name type="scientific">Colletotrichum sublineola</name>
    <name type="common">Sorghum anthracnose fungus</name>
    <dbReference type="NCBI Taxonomy" id="1173701"/>
    <lineage>
        <taxon>Eukaryota</taxon>
        <taxon>Fungi</taxon>
        <taxon>Dikarya</taxon>
        <taxon>Ascomycota</taxon>
        <taxon>Pezizomycotina</taxon>
        <taxon>Sordariomycetes</taxon>
        <taxon>Hypocreomycetidae</taxon>
        <taxon>Glomerellales</taxon>
        <taxon>Glomerellaceae</taxon>
        <taxon>Colletotrichum</taxon>
        <taxon>Colletotrichum graminicola species complex</taxon>
    </lineage>
</organism>
<gene>
    <name evidence="2" type="ORF">CSUB01_04966</name>
</gene>
<protein>
    <recommendedName>
        <fullName evidence="4">Ribosomal protein s17</fullName>
    </recommendedName>
</protein>
<evidence type="ECO:0000313" key="3">
    <source>
        <dbReference type="Proteomes" id="UP000027238"/>
    </source>
</evidence>
<dbReference type="HOGENOM" id="CLU_029378_0_3_1"/>
<feature type="compositionally biased region" description="Low complexity" evidence="1">
    <location>
        <begin position="420"/>
        <end position="431"/>
    </location>
</feature>
<dbReference type="eggNOG" id="ENOG502QU23">
    <property type="taxonomic scope" value="Eukaryota"/>
</dbReference>
<feature type="compositionally biased region" description="Gly residues" evidence="1">
    <location>
        <begin position="356"/>
        <end position="366"/>
    </location>
</feature>
<dbReference type="OrthoDB" id="2336871at2759"/>
<dbReference type="PANTHER" id="PTHR34587">
    <property type="entry name" value="VWFA DOMAIN-CONTAINING PROTEIN"/>
    <property type="match status" value="1"/>
</dbReference>
<dbReference type="EMBL" id="JMSE01001491">
    <property type="protein sequence ID" value="KDN60631.1"/>
    <property type="molecule type" value="Genomic_DNA"/>
</dbReference>
<reference evidence="3" key="1">
    <citation type="journal article" date="2014" name="Genome Announc.">
        <title>Draft genome sequence of Colletotrichum sublineola, a destructive pathogen of cultivated sorghum.</title>
        <authorList>
            <person name="Baroncelli R."/>
            <person name="Sanz-Martin J.M."/>
            <person name="Rech G.E."/>
            <person name="Sukno S.A."/>
            <person name="Thon M.R."/>
        </authorList>
    </citation>
    <scope>NUCLEOTIDE SEQUENCE [LARGE SCALE GENOMIC DNA]</scope>
    <source>
        <strain evidence="3">TX430BB</strain>
    </source>
</reference>